<dbReference type="AlphaFoldDB" id="A0A8D9FFM4"/>
<feature type="region of interest" description="Disordered" evidence="1">
    <location>
        <begin position="100"/>
        <end position="120"/>
    </location>
</feature>
<evidence type="ECO:0000313" key="2">
    <source>
        <dbReference type="EMBL" id="CAG6789073.1"/>
    </source>
</evidence>
<organism evidence="2">
    <name type="scientific">Cacopsylla melanoneura</name>
    <dbReference type="NCBI Taxonomy" id="428564"/>
    <lineage>
        <taxon>Eukaryota</taxon>
        <taxon>Metazoa</taxon>
        <taxon>Ecdysozoa</taxon>
        <taxon>Arthropoda</taxon>
        <taxon>Hexapoda</taxon>
        <taxon>Insecta</taxon>
        <taxon>Pterygota</taxon>
        <taxon>Neoptera</taxon>
        <taxon>Paraneoptera</taxon>
        <taxon>Hemiptera</taxon>
        <taxon>Sternorrhyncha</taxon>
        <taxon>Psylloidea</taxon>
        <taxon>Psyllidae</taxon>
        <taxon>Psyllinae</taxon>
        <taxon>Cacopsylla</taxon>
    </lineage>
</organism>
<sequence length="140" mass="16172">MSTYMMVLPMKIPMMCGGSESLGLKAPNKSIASRPWTMDLHRKCHHIILYTYVFTTSRTTTNLRYGFEVLHVTPEPLRGAQDRAMPVSFFSMQSIPGYTNTNSGMRRKRKKGEREKERKVSYGVEETQMKYSLWQLLGLI</sequence>
<protein>
    <submittedName>
        <fullName evidence="2">Uncharacterized protein</fullName>
    </submittedName>
</protein>
<name>A0A8D9FFM4_9HEMI</name>
<evidence type="ECO:0000256" key="1">
    <source>
        <dbReference type="SAM" id="MobiDB-lite"/>
    </source>
</evidence>
<dbReference type="EMBL" id="HBUF01663162">
    <property type="protein sequence ID" value="CAG6789073.1"/>
    <property type="molecule type" value="Transcribed_RNA"/>
</dbReference>
<proteinExistence type="predicted"/>
<reference evidence="2" key="1">
    <citation type="submission" date="2021-05" db="EMBL/GenBank/DDBJ databases">
        <authorList>
            <person name="Alioto T."/>
            <person name="Alioto T."/>
            <person name="Gomez Garrido J."/>
        </authorList>
    </citation>
    <scope>NUCLEOTIDE SEQUENCE</scope>
</reference>
<accession>A0A8D9FFM4</accession>